<evidence type="ECO:0000256" key="2">
    <source>
        <dbReference type="ARBA" id="ARBA00022741"/>
    </source>
</evidence>
<evidence type="ECO:0000313" key="7">
    <source>
        <dbReference type="EMBL" id="EKX48761.1"/>
    </source>
</evidence>
<keyword evidence="9" id="KW-1185">Reference proteome</keyword>
<dbReference type="PIRSF" id="PIRSF000654">
    <property type="entry name" value="Integrin-linked_kinase"/>
    <property type="match status" value="1"/>
</dbReference>
<dbReference type="PROSITE" id="PS00107">
    <property type="entry name" value="PROTEIN_KINASE_ATP"/>
    <property type="match status" value="1"/>
</dbReference>
<feature type="non-terminal residue" evidence="7">
    <location>
        <position position="1"/>
    </location>
</feature>
<name>L1JJT0_GUITC</name>
<organism evidence="7">
    <name type="scientific">Guillardia theta (strain CCMP2712)</name>
    <name type="common">Cryptophyte</name>
    <dbReference type="NCBI Taxonomy" id="905079"/>
    <lineage>
        <taxon>Eukaryota</taxon>
        <taxon>Cryptophyceae</taxon>
        <taxon>Pyrenomonadales</taxon>
        <taxon>Geminigeraceae</taxon>
        <taxon>Guillardia</taxon>
    </lineage>
</organism>
<dbReference type="InterPro" id="IPR050538">
    <property type="entry name" value="MAP_kinase_kinase_kinase"/>
</dbReference>
<reference evidence="8" key="3">
    <citation type="submission" date="2015-06" db="UniProtKB">
        <authorList>
            <consortium name="EnsemblProtists"/>
        </authorList>
    </citation>
    <scope>IDENTIFICATION</scope>
</reference>
<evidence type="ECO:0000256" key="5">
    <source>
        <dbReference type="PROSITE-ProRule" id="PRU10141"/>
    </source>
</evidence>
<dbReference type="PROSITE" id="PS50011">
    <property type="entry name" value="PROTEIN_KINASE_DOM"/>
    <property type="match status" value="1"/>
</dbReference>
<evidence type="ECO:0000256" key="3">
    <source>
        <dbReference type="ARBA" id="ARBA00022777"/>
    </source>
</evidence>
<evidence type="ECO:0000256" key="1">
    <source>
        <dbReference type="ARBA" id="ARBA00022679"/>
    </source>
</evidence>
<protein>
    <recommendedName>
        <fullName evidence="6">Protein kinase domain-containing protein</fullName>
    </recommendedName>
</protein>
<dbReference type="SUPFAM" id="SSF56112">
    <property type="entry name" value="Protein kinase-like (PK-like)"/>
    <property type="match status" value="1"/>
</dbReference>
<proteinExistence type="predicted"/>
<dbReference type="OMA" id="ATQHAFG"/>
<dbReference type="OrthoDB" id="266718at2759"/>
<evidence type="ECO:0000313" key="9">
    <source>
        <dbReference type="Proteomes" id="UP000011087"/>
    </source>
</evidence>
<dbReference type="Gene3D" id="3.30.200.20">
    <property type="entry name" value="Phosphorylase Kinase, domain 1"/>
    <property type="match status" value="1"/>
</dbReference>
<sequence>WHKSGTELGRGTFGVVYEAIDAETGEIFAVKEVSNCATSVKSLEKEMDTLRQLKHVNIVRYRGMQFEKGRLSLFMELCTGGSISSVLDTFGPLTESIVRRYTCQMLCGLDYLHRHCIVHRDVKCANALLNSAGQLKLADFGGSKWLSECSTGSLHGTARYLAPEVLRGERIGRQVDIWAVGCCVVEMLTRQLPFVDQFSNDFTLMRGLSKLDLPPEPPENFPKDAAMFVKECFVMNPKLRPSAYRLLKH</sequence>
<reference evidence="9" key="2">
    <citation type="submission" date="2012-11" db="EMBL/GenBank/DDBJ databases">
        <authorList>
            <person name="Kuo A."/>
            <person name="Curtis B.A."/>
            <person name="Tanifuji G."/>
            <person name="Burki F."/>
            <person name="Gruber A."/>
            <person name="Irimia M."/>
            <person name="Maruyama S."/>
            <person name="Arias M.C."/>
            <person name="Ball S.G."/>
            <person name="Gile G.H."/>
            <person name="Hirakawa Y."/>
            <person name="Hopkins J.F."/>
            <person name="Rensing S.A."/>
            <person name="Schmutz J."/>
            <person name="Symeonidi A."/>
            <person name="Elias M."/>
            <person name="Eveleigh R.J."/>
            <person name="Herman E.K."/>
            <person name="Klute M.J."/>
            <person name="Nakayama T."/>
            <person name="Obornik M."/>
            <person name="Reyes-Prieto A."/>
            <person name="Armbrust E.V."/>
            <person name="Aves S.J."/>
            <person name="Beiko R.G."/>
            <person name="Coutinho P."/>
            <person name="Dacks J.B."/>
            <person name="Durnford D.G."/>
            <person name="Fast N.M."/>
            <person name="Green B.R."/>
            <person name="Grisdale C."/>
            <person name="Hempe F."/>
            <person name="Henrissat B."/>
            <person name="Hoppner M.P."/>
            <person name="Ishida K.-I."/>
            <person name="Kim E."/>
            <person name="Koreny L."/>
            <person name="Kroth P.G."/>
            <person name="Liu Y."/>
            <person name="Malik S.-B."/>
            <person name="Maier U.G."/>
            <person name="McRose D."/>
            <person name="Mock T."/>
            <person name="Neilson J.A."/>
            <person name="Onodera N.T."/>
            <person name="Poole A.M."/>
            <person name="Pritham E.J."/>
            <person name="Richards T.A."/>
            <person name="Rocap G."/>
            <person name="Roy S.W."/>
            <person name="Sarai C."/>
            <person name="Schaack S."/>
            <person name="Shirato S."/>
            <person name="Slamovits C.H."/>
            <person name="Spencer D.F."/>
            <person name="Suzuki S."/>
            <person name="Worden A.Z."/>
            <person name="Zauner S."/>
            <person name="Barry K."/>
            <person name="Bell C."/>
            <person name="Bharti A.K."/>
            <person name="Crow J.A."/>
            <person name="Grimwood J."/>
            <person name="Kramer R."/>
            <person name="Lindquist E."/>
            <person name="Lucas S."/>
            <person name="Salamov A."/>
            <person name="McFadden G.I."/>
            <person name="Lane C.E."/>
            <person name="Keeling P.J."/>
            <person name="Gray M.W."/>
            <person name="Grigoriev I.V."/>
            <person name="Archibald J.M."/>
        </authorList>
    </citation>
    <scope>NUCLEOTIDE SEQUENCE</scope>
    <source>
        <strain evidence="9">CCMP2712</strain>
    </source>
</reference>
<evidence type="ECO:0000313" key="8">
    <source>
        <dbReference type="EnsemblProtists" id="EKX48761"/>
    </source>
</evidence>
<evidence type="ECO:0000259" key="6">
    <source>
        <dbReference type="PROSITE" id="PS50011"/>
    </source>
</evidence>
<dbReference type="SMART" id="SM00220">
    <property type="entry name" value="S_TKc"/>
    <property type="match status" value="1"/>
</dbReference>
<dbReference type="GeneID" id="17305609"/>
<accession>L1JJT0</accession>
<dbReference type="PANTHER" id="PTHR48016">
    <property type="entry name" value="MAP KINASE KINASE KINASE SSK2-RELATED-RELATED"/>
    <property type="match status" value="1"/>
</dbReference>
<dbReference type="EnsemblProtists" id="EKX48761">
    <property type="protein sequence ID" value="EKX48761"/>
    <property type="gene ID" value="GUITHDRAFT_53310"/>
</dbReference>
<dbReference type="PaxDb" id="55529-EKX48761"/>
<dbReference type="InterPro" id="IPR000719">
    <property type="entry name" value="Prot_kinase_dom"/>
</dbReference>
<dbReference type="InterPro" id="IPR017441">
    <property type="entry name" value="Protein_kinase_ATP_BS"/>
</dbReference>
<dbReference type="GO" id="GO:0005524">
    <property type="term" value="F:ATP binding"/>
    <property type="evidence" value="ECO:0007669"/>
    <property type="project" value="UniProtKB-UniRule"/>
</dbReference>
<dbReference type="KEGG" id="gtt:GUITHDRAFT_53310"/>
<dbReference type="HOGENOM" id="CLU_000288_63_23_1"/>
<feature type="binding site" evidence="5">
    <location>
        <position position="31"/>
    </location>
    <ligand>
        <name>ATP</name>
        <dbReference type="ChEBI" id="CHEBI:30616"/>
    </ligand>
</feature>
<dbReference type="CDD" id="cd06606">
    <property type="entry name" value="STKc_MAPKKK"/>
    <property type="match status" value="1"/>
</dbReference>
<dbReference type="Gene3D" id="1.10.510.10">
    <property type="entry name" value="Transferase(Phosphotransferase) domain 1"/>
    <property type="match status" value="1"/>
</dbReference>
<keyword evidence="3" id="KW-0418">Kinase</keyword>
<feature type="domain" description="Protein kinase" evidence="6">
    <location>
        <begin position="2"/>
        <end position="249"/>
    </location>
</feature>
<dbReference type="eggNOG" id="KOG0198">
    <property type="taxonomic scope" value="Eukaryota"/>
</dbReference>
<dbReference type="PANTHER" id="PTHR48016:SF56">
    <property type="entry name" value="MAPKK KINASE"/>
    <property type="match status" value="1"/>
</dbReference>
<dbReference type="InterPro" id="IPR011009">
    <property type="entry name" value="Kinase-like_dom_sf"/>
</dbReference>
<gene>
    <name evidence="7" type="ORF">GUITHDRAFT_53310</name>
</gene>
<keyword evidence="2 5" id="KW-0547">Nucleotide-binding</keyword>
<feature type="non-terminal residue" evidence="7">
    <location>
        <position position="249"/>
    </location>
</feature>
<keyword evidence="4 5" id="KW-0067">ATP-binding</keyword>
<reference evidence="7 9" key="1">
    <citation type="journal article" date="2012" name="Nature">
        <title>Algal genomes reveal evolutionary mosaicism and the fate of nucleomorphs.</title>
        <authorList>
            <consortium name="DOE Joint Genome Institute"/>
            <person name="Curtis B.A."/>
            <person name="Tanifuji G."/>
            <person name="Burki F."/>
            <person name="Gruber A."/>
            <person name="Irimia M."/>
            <person name="Maruyama S."/>
            <person name="Arias M.C."/>
            <person name="Ball S.G."/>
            <person name="Gile G.H."/>
            <person name="Hirakawa Y."/>
            <person name="Hopkins J.F."/>
            <person name="Kuo A."/>
            <person name="Rensing S.A."/>
            <person name="Schmutz J."/>
            <person name="Symeonidi A."/>
            <person name="Elias M."/>
            <person name="Eveleigh R.J."/>
            <person name="Herman E.K."/>
            <person name="Klute M.J."/>
            <person name="Nakayama T."/>
            <person name="Obornik M."/>
            <person name="Reyes-Prieto A."/>
            <person name="Armbrust E.V."/>
            <person name="Aves S.J."/>
            <person name="Beiko R.G."/>
            <person name="Coutinho P."/>
            <person name="Dacks J.B."/>
            <person name="Durnford D.G."/>
            <person name="Fast N.M."/>
            <person name="Green B.R."/>
            <person name="Grisdale C.J."/>
            <person name="Hempel F."/>
            <person name="Henrissat B."/>
            <person name="Hoppner M.P."/>
            <person name="Ishida K."/>
            <person name="Kim E."/>
            <person name="Koreny L."/>
            <person name="Kroth P.G."/>
            <person name="Liu Y."/>
            <person name="Malik S.B."/>
            <person name="Maier U.G."/>
            <person name="McRose D."/>
            <person name="Mock T."/>
            <person name="Neilson J.A."/>
            <person name="Onodera N.T."/>
            <person name="Poole A.M."/>
            <person name="Pritham E.J."/>
            <person name="Richards T.A."/>
            <person name="Rocap G."/>
            <person name="Roy S.W."/>
            <person name="Sarai C."/>
            <person name="Schaack S."/>
            <person name="Shirato S."/>
            <person name="Slamovits C.H."/>
            <person name="Spencer D.F."/>
            <person name="Suzuki S."/>
            <person name="Worden A.Z."/>
            <person name="Zauner S."/>
            <person name="Barry K."/>
            <person name="Bell C."/>
            <person name="Bharti A.K."/>
            <person name="Crow J.A."/>
            <person name="Grimwood J."/>
            <person name="Kramer R."/>
            <person name="Lindquist E."/>
            <person name="Lucas S."/>
            <person name="Salamov A."/>
            <person name="McFadden G.I."/>
            <person name="Lane C.E."/>
            <person name="Keeling P.J."/>
            <person name="Gray M.W."/>
            <person name="Grigoriev I.V."/>
            <person name="Archibald J.M."/>
        </authorList>
    </citation>
    <scope>NUCLEOTIDE SEQUENCE</scope>
    <source>
        <strain evidence="7 9">CCMP2712</strain>
    </source>
</reference>
<dbReference type="STRING" id="905079.L1JJT0"/>
<dbReference type="EMBL" id="JH992984">
    <property type="protein sequence ID" value="EKX48761.1"/>
    <property type="molecule type" value="Genomic_DNA"/>
</dbReference>
<dbReference type="Proteomes" id="UP000011087">
    <property type="component" value="Unassembled WGS sequence"/>
</dbReference>
<keyword evidence="1" id="KW-0808">Transferase</keyword>
<evidence type="ECO:0000256" key="4">
    <source>
        <dbReference type="ARBA" id="ARBA00022840"/>
    </source>
</evidence>
<dbReference type="RefSeq" id="XP_005835741.1">
    <property type="nucleotide sequence ID" value="XM_005835684.1"/>
</dbReference>
<dbReference type="AlphaFoldDB" id="L1JJT0"/>
<dbReference type="GO" id="GO:0004672">
    <property type="term" value="F:protein kinase activity"/>
    <property type="evidence" value="ECO:0007669"/>
    <property type="project" value="InterPro"/>
</dbReference>
<dbReference type="Pfam" id="PF00069">
    <property type="entry name" value="Pkinase"/>
    <property type="match status" value="1"/>
</dbReference>